<dbReference type="AlphaFoldDB" id="L1ILK0"/>
<reference evidence="5" key="2">
    <citation type="submission" date="2012-11" db="EMBL/GenBank/DDBJ databases">
        <authorList>
            <person name="Kuo A."/>
            <person name="Curtis B.A."/>
            <person name="Tanifuji G."/>
            <person name="Burki F."/>
            <person name="Gruber A."/>
            <person name="Irimia M."/>
            <person name="Maruyama S."/>
            <person name="Arias M.C."/>
            <person name="Ball S.G."/>
            <person name="Gile G.H."/>
            <person name="Hirakawa Y."/>
            <person name="Hopkins J.F."/>
            <person name="Rensing S.A."/>
            <person name="Schmutz J."/>
            <person name="Symeonidi A."/>
            <person name="Elias M."/>
            <person name="Eveleigh R.J."/>
            <person name="Herman E.K."/>
            <person name="Klute M.J."/>
            <person name="Nakayama T."/>
            <person name="Obornik M."/>
            <person name="Reyes-Prieto A."/>
            <person name="Armbrust E.V."/>
            <person name="Aves S.J."/>
            <person name="Beiko R.G."/>
            <person name="Coutinho P."/>
            <person name="Dacks J.B."/>
            <person name="Durnford D.G."/>
            <person name="Fast N.M."/>
            <person name="Green B.R."/>
            <person name="Grisdale C."/>
            <person name="Hempe F."/>
            <person name="Henrissat B."/>
            <person name="Hoppner M.P."/>
            <person name="Ishida K.-I."/>
            <person name="Kim E."/>
            <person name="Koreny L."/>
            <person name="Kroth P.G."/>
            <person name="Liu Y."/>
            <person name="Malik S.-B."/>
            <person name="Maier U.G."/>
            <person name="McRose D."/>
            <person name="Mock T."/>
            <person name="Neilson J.A."/>
            <person name="Onodera N.T."/>
            <person name="Poole A.M."/>
            <person name="Pritham E.J."/>
            <person name="Richards T.A."/>
            <person name="Rocap G."/>
            <person name="Roy S.W."/>
            <person name="Sarai C."/>
            <person name="Schaack S."/>
            <person name="Shirato S."/>
            <person name="Slamovits C.H."/>
            <person name="Spencer D.F."/>
            <person name="Suzuki S."/>
            <person name="Worden A.Z."/>
            <person name="Zauner S."/>
            <person name="Barry K."/>
            <person name="Bell C."/>
            <person name="Bharti A.K."/>
            <person name="Crow J.A."/>
            <person name="Grimwood J."/>
            <person name="Kramer R."/>
            <person name="Lindquist E."/>
            <person name="Lucas S."/>
            <person name="Salamov A."/>
            <person name="McFadden G.I."/>
            <person name="Lane C.E."/>
            <person name="Keeling P.J."/>
            <person name="Gray M.W."/>
            <person name="Grigoriev I.V."/>
            <person name="Archibald J.M."/>
        </authorList>
    </citation>
    <scope>NUCLEOTIDE SEQUENCE</scope>
    <source>
        <strain evidence="5">CCMP2712</strain>
    </source>
</reference>
<reference evidence="4" key="3">
    <citation type="submission" date="2015-06" db="UniProtKB">
        <authorList>
            <consortium name="EnsemblProtists"/>
        </authorList>
    </citation>
    <scope>IDENTIFICATION</scope>
</reference>
<feature type="compositionally biased region" description="Polar residues" evidence="1">
    <location>
        <begin position="201"/>
        <end position="212"/>
    </location>
</feature>
<dbReference type="GeneID" id="17293899"/>
<feature type="transmembrane region" description="Helical" evidence="2">
    <location>
        <begin position="130"/>
        <end position="150"/>
    </location>
</feature>
<proteinExistence type="predicted"/>
<dbReference type="EnsemblProtists" id="EKX37138">
    <property type="protein sequence ID" value="EKX37138"/>
    <property type="gene ID" value="GUITHDRAFT_155047"/>
</dbReference>
<gene>
    <name evidence="3" type="ORF">GUITHDRAFT_155047</name>
</gene>
<dbReference type="PaxDb" id="55529-EKX37138"/>
<evidence type="ECO:0000256" key="2">
    <source>
        <dbReference type="SAM" id="Phobius"/>
    </source>
</evidence>
<feature type="transmembrane region" description="Helical" evidence="2">
    <location>
        <begin position="100"/>
        <end position="118"/>
    </location>
</feature>
<dbReference type="KEGG" id="gtt:GUITHDRAFT_155047"/>
<dbReference type="RefSeq" id="XP_005824118.1">
    <property type="nucleotide sequence ID" value="XM_005824061.1"/>
</dbReference>
<feature type="region of interest" description="Disordered" evidence="1">
    <location>
        <begin position="191"/>
        <end position="212"/>
    </location>
</feature>
<accession>L1ILK0</accession>
<dbReference type="HOGENOM" id="CLU_1301775_0_0_1"/>
<keyword evidence="2" id="KW-0812">Transmembrane</keyword>
<keyword evidence="5" id="KW-1185">Reference proteome</keyword>
<dbReference type="Proteomes" id="UP000011087">
    <property type="component" value="Unassembled WGS sequence"/>
</dbReference>
<dbReference type="EMBL" id="JH993063">
    <property type="protein sequence ID" value="EKX37138.1"/>
    <property type="molecule type" value="Genomic_DNA"/>
</dbReference>
<feature type="transmembrane region" description="Helical" evidence="2">
    <location>
        <begin position="156"/>
        <end position="180"/>
    </location>
</feature>
<evidence type="ECO:0000313" key="4">
    <source>
        <dbReference type="EnsemblProtists" id="EKX37138"/>
    </source>
</evidence>
<evidence type="ECO:0000313" key="5">
    <source>
        <dbReference type="Proteomes" id="UP000011087"/>
    </source>
</evidence>
<name>L1ILK0_GUITC</name>
<keyword evidence="2" id="KW-1133">Transmembrane helix</keyword>
<protein>
    <submittedName>
        <fullName evidence="3 4">Uncharacterized protein</fullName>
    </submittedName>
</protein>
<organism evidence="3">
    <name type="scientific">Guillardia theta (strain CCMP2712)</name>
    <name type="common">Cryptophyte</name>
    <dbReference type="NCBI Taxonomy" id="905079"/>
    <lineage>
        <taxon>Eukaryota</taxon>
        <taxon>Cryptophyceae</taxon>
        <taxon>Pyrenomonadales</taxon>
        <taxon>Geminigeraceae</taxon>
        <taxon>Guillardia</taxon>
    </lineage>
</organism>
<reference evidence="3 5" key="1">
    <citation type="journal article" date="2012" name="Nature">
        <title>Algal genomes reveal evolutionary mosaicism and the fate of nucleomorphs.</title>
        <authorList>
            <consortium name="DOE Joint Genome Institute"/>
            <person name="Curtis B.A."/>
            <person name="Tanifuji G."/>
            <person name="Burki F."/>
            <person name="Gruber A."/>
            <person name="Irimia M."/>
            <person name="Maruyama S."/>
            <person name="Arias M.C."/>
            <person name="Ball S.G."/>
            <person name="Gile G.H."/>
            <person name="Hirakawa Y."/>
            <person name="Hopkins J.F."/>
            <person name="Kuo A."/>
            <person name="Rensing S.A."/>
            <person name="Schmutz J."/>
            <person name="Symeonidi A."/>
            <person name="Elias M."/>
            <person name="Eveleigh R.J."/>
            <person name="Herman E.K."/>
            <person name="Klute M.J."/>
            <person name="Nakayama T."/>
            <person name="Obornik M."/>
            <person name="Reyes-Prieto A."/>
            <person name="Armbrust E.V."/>
            <person name="Aves S.J."/>
            <person name="Beiko R.G."/>
            <person name="Coutinho P."/>
            <person name="Dacks J.B."/>
            <person name="Durnford D.G."/>
            <person name="Fast N.M."/>
            <person name="Green B.R."/>
            <person name="Grisdale C.J."/>
            <person name="Hempel F."/>
            <person name="Henrissat B."/>
            <person name="Hoppner M.P."/>
            <person name="Ishida K."/>
            <person name="Kim E."/>
            <person name="Koreny L."/>
            <person name="Kroth P.G."/>
            <person name="Liu Y."/>
            <person name="Malik S.B."/>
            <person name="Maier U.G."/>
            <person name="McRose D."/>
            <person name="Mock T."/>
            <person name="Neilson J.A."/>
            <person name="Onodera N.T."/>
            <person name="Poole A.M."/>
            <person name="Pritham E.J."/>
            <person name="Richards T.A."/>
            <person name="Rocap G."/>
            <person name="Roy S.W."/>
            <person name="Sarai C."/>
            <person name="Schaack S."/>
            <person name="Shirato S."/>
            <person name="Slamovits C.H."/>
            <person name="Spencer D.F."/>
            <person name="Suzuki S."/>
            <person name="Worden A.Z."/>
            <person name="Zauner S."/>
            <person name="Barry K."/>
            <person name="Bell C."/>
            <person name="Bharti A.K."/>
            <person name="Crow J.A."/>
            <person name="Grimwood J."/>
            <person name="Kramer R."/>
            <person name="Lindquist E."/>
            <person name="Lucas S."/>
            <person name="Salamov A."/>
            <person name="McFadden G.I."/>
            <person name="Lane C.E."/>
            <person name="Keeling P.J."/>
            <person name="Gray M.W."/>
            <person name="Grigoriev I.V."/>
            <person name="Archibald J.M."/>
        </authorList>
    </citation>
    <scope>NUCLEOTIDE SEQUENCE</scope>
    <source>
        <strain evidence="3 5">CCMP2712</strain>
    </source>
</reference>
<evidence type="ECO:0000256" key="1">
    <source>
        <dbReference type="SAM" id="MobiDB-lite"/>
    </source>
</evidence>
<evidence type="ECO:0000313" key="3">
    <source>
        <dbReference type="EMBL" id="EKX37138.1"/>
    </source>
</evidence>
<sequence>MEAGEEKERRERRYMNRVLSRPVLLSFLLLLHFQHVSSLRSLSRLSLSARNEVVRGNIRKLSSTSEFARKDYVARLRGGKDIPIDMQIVHWLTHSRGGQLIAVVMFACGVYMIPALPRIKSVSPIYIRQFKIGVVLLVAGTLLFLAGPVIKHYLGAWSMGFMPLSHSIMMAGGVFIWAAVGEAIADARDEQLDDETRDPNTDTFSSNYKLIG</sequence>
<keyword evidence="2" id="KW-0472">Membrane</keyword>